<evidence type="ECO:0000313" key="4">
    <source>
        <dbReference type="Proteomes" id="UP000177811"/>
    </source>
</evidence>
<organism evidence="3 4">
    <name type="scientific">Candidatus Sungbacteria bacterium RIFCSPHIGHO2_02_FULL_51_29</name>
    <dbReference type="NCBI Taxonomy" id="1802273"/>
    <lineage>
        <taxon>Bacteria</taxon>
        <taxon>Candidatus Sungiibacteriota</taxon>
    </lineage>
</organism>
<reference evidence="3 4" key="1">
    <citation type="journal article" date="2016" name="Nat. Commun.">
        <title>Thousands of microbial genomes shed light on interconnected biogeochemical processes in an aquifer system.</title>
        <authorList>
            <person name="Anantharaman K."/>
            <person name="Brown C.T."/>
            <person name="Hug L.A."/>
            <person name="Sharon I."/>
            <person name="Castelle C.J."/>
            <person name="Probst A.J."/>
            <person name="Thomas B.C."/>
            <person name="Singh A."/>
            <person name="Wilkins M.J."/>
            <person name="Karaoz U."/>
            <person name="Brodie E.L."/>
            <person name="Williams K.H."/>
            <person name="Hubbard S.S."/>
            <person name="Banfield J.F."/>
        </authorList>
    </citation>
    <scope>NUCLEOTIDE SEQUENCE [LARGE SCALE GENOMIC DNA]</scope>
</reference>
<dbReference type="AlphaFoldDB" id="A0A1G2KWI7"/>
<evidence type="ECO:0000256" key="2">
    <source>
        <dbReference type="SAM" id="Phobius"/>
    </source>
</evidence>
<dbReference type="EMBL" id="MHQL01000008">
    <property type="protein sequence ID" value="OHA03805.1"/>
    <property type="molecule type" value="Genomic_DNA"/>
</dbReference>
<feature type="region of interest" description="Disordered" evidence="1">
    <location>
        <begin position="58"/>
        <end position="119"/>
    </location>
</feature>
<proteinExistence type="predicted"/>
<sequence>MRQEYYNDISMENDTKSSTFYVVLVIVLLLVLSTGTYVLFAQSIMPAALFLSWGKDAEETPSVGSEGSRDENAPIPAPEPEIQPEPSLEPTSPPAPIPEPAPAPEPAPSPTPAPAPVPTAVPIETSAVFRGSFRVSTSLGVQEVTYTLSYPAPRVSAEFSSADHSFIGVREGRRTHTIRIFSNTDADIPTSAEVWRVLKVDRLCPSCAEVEPTIFPEEASDVVAFANTTDEIVIYYRAPVYVIMHLKKPNEDIKSILEKFSVAAGVF</sequence>
<keyword evidence="2" id="KW-0812">Transmembrane</keyword>
<feature type="compositionally biased region" description="Pro residues" evidence="1">
    <location>
        <begin position="91"/>
        <end position="119"/>
    </location>
</feature>
<comment type="caution">
    <text evidence="3">The sequence shown here is derived from an EMBL/GenBank/DDBJ whole genome shotgun (WGS) entry which is preliminary data.</text>
</comment>
<name>A0A1G2KWI7_9BACT</name>
<dbReference type="Proteomes" id="UP000177811">
    <property type="component" value="Unassembled WGS sequence"/>
</dbReference>
<evidence type="ECO:0000256" key="1">
    <source>
        <dbReference type="SAM" id="MobiDB-lite"/>
    </source>
</evidence>
<evidence type="ECO:0000313" key="3">
    <source>
        <dbReference type="EMBL" id="OHA03805.1"/>
    </source>
</evidence>
<keyword evidence="2" id="KW-0472">Membrane</keyword>
<accession>A0A1G2KWI7</accession>
<protein>
    <submittedName>
        <fullName evidence="3">Uncharacterized protein</fullName>
    </submittedName>
</protein>
<keyword evidence="2" id="KW-1133">Transmembrane helix</keyword>
<gene>
    <name evidence="3" type="ORF">A3C16_05100</name>
</gene>
<feature type="transmembrane region" description="Helical" evidence="2">
    <location>
        <begin position="20"/>
        <end position="40"/>
    </location>
</feature>